<dbReference type="PROSITE" id="PS00211">
    <property type="entry name" value="ABC_TRANSPORTER_1"/>
    <property type="match status" value="1"/>
</dbReference>
<dbReference type="RefSeq" id="WP_204653120.1">
    <property type="nucleotide sequence ID" value="NZ_JAFBFD010000005.1"/>
</dbReference>
<feature type="domain" description="ABC transporter" evidence="8">
    <location>
        <begin position="2"/>
        <end position="234"/>
    </location>
</feature>
<comment type="caution">
    <text evidence="9">The sequence shown here is derived from an EMBL/GenBank/DDBJ whole genome shotgun (WGS) entry which is preliminary data.</text>
</comment>
<dbReference type="SUPFAM" id="SSF52540">
    <property type="entry name" value="P-loop containing nucleoside triphosphate hydrolases"/>
    <property type="match status" value="1"/>
</dbReference>
<dbReference type="Pfam" id="PF00005">
    <property type="entry name" value="ABC_tran"/>
    <property type="match status" value="1"/>
</dbReference>
<dbReference type="SMART" id="SM00382">
    <property type="entry name" value="AAA"/>
    <property type="match status" value="1"/>
</dbReference>
<evidence type="ECO:0000259" key="8">
    <source>
        <dbReference type="PROSITE" id="PS50893"/>
    </source>
</evidence>
<keyword evidence="4 9" id="KW-0067">ATP-binding</keyword>
<evidence type="ECO:0000256" key="4">
    <source>
        <dbReference type="ARBA" id="ARBA00022840"/>
    </source>
</evidence>
<dbReference type="Gene3D" id="3.40.50.300">
    <property type="entry name" value="P-loop containing nucleotide triphosphate hydrolases"/>
    <property type="match status" value="1"/>
</dbReference>
<protein>
    <submittedName>
        <fullName evidence="9">ATP-binding cassette domain-containing protein</fullName>
    </submittedName>
</protein>
<dbReference type="PANTHER" id="PTHR43166">
    <property type="entry name" value="AMINO ACID IMPORT ATP-BINDING PROTEIN"/>
    <property type="match status" value="1"/>
</dbReference>
<dbReference type="InterPro" id="IPR003439">
    <property type="entry name" value="ABC_transporter-like_ATP-bd"/>
</dbReference>
<proteinExistence type="predicted"/>
<dbReference type="GO" id="GO:0005524">
    <property type="term" value="F:ATP binding"/>
    <property type="evidence" value="ECO:0007669"/>
    <property type="project" value="UniProtKB-KW"/>
</dbReference>
<keyword evidence="6" id="KW-0029">Amino-acid transport</keyword>
<dbReference type="InterPro" id="IPR003593">
    <property type="entry name" value="AAA+_ATPase"/>
</dbReference>
<dbReference type="InterPro" id="IPR017871">
    <property type="entry name" value="ABC_transporter-like_CS"/>
</dbReference>
<keyword evidence="7" id="KW-0472">Membrane</keyword>
<sequence>MYRFEQVSQLYDEKLALVDLSFSVSSNEFVGIVGKSGSGKSTLLRLLNLLEAPTRGKLYLENREVATLSAREKQQMKEKIGMVFQQFNLLHNLTVAENIALPLKLSGQKETSVVTSLLTFVGLEQKAHAYPSQLSGGEKQRVALARALVRKPELLLCDEVTSALDEEYADEVLRLLQKIHTEMDVTIFFVSHDLAAVKKTCSRILVMEEGRLLGELSHQPEKLVKESESYFEKVKRRLGQ</sequence>
<dbReference type="InterPro" id="IPR027417">
    <property type="entry name" value="P-loop_NTPase"/>
</dbReference>
<name>A0ABV9MU15_9ENTE</name>
<keyword evidence="10" id="KW-1185">Reference proteome</keyword>
<organism evidence="9 10">
    <name type="scientific">Enterococcus lemanii</name>
    <dbReference type="NCBI Taxonomy" id="1159752"/>
    <lineage>
        <taxon>Bacteria</taxon>
        <taxon>Bacillati</taxon>
        <taxon>Bacillota</taxon>
        <taxon>Bacilli</taxon>
        <taxon>Lactobacillales</taxon>
        <taxon>Enterococcaceae</taxon>
        <taxon>Enterococcus</taxon>
    </lineage>
</organism>
<dbReference type="PANTHER" id="PTHR43166:SF30">
    <property type="entry name" value="METHIONINE IMPORT ATP-BINDING PROTEIN METN"/>
    <property type="match status" value="1"/>
</dbReference>
<evidence type="ECO:0000256" key="6">
    <source>
        <dbReference type="ARBA" id="ARBA00022970"/>
    </source>
</evidence>
<dbReference type="InterPro" id="IPR050086">
    <property type="entry name" value="MetN_ABC_transporter-like"/>
</dbReference>
<evidence type="ECO:0000256" key="2">
    <source>
        <dbReference type="ARBA" id="ARBA00022475"/>
    </source>
</evidence>
<evidence type="ECO:0000256" key="7">
    <source>
        <dbReference type="ARBA" id="ARBA00023136"/>
    </source>
</evidence>
<evidence type="ECO:0000256" key="1">
    <source>
        <dbReference type="ARBA" id="ARBA00022448"/>
    </source>
</evidence>
<evidence type="ECO:0000256" key="5">
    <source>
        <dbReference type="ARBA" id="ARBA00022967"/>
    </source>
</evidence>
<gene>
    <name evidence="9" type="ORF">ACFO5I_07140</name>
</gene>
<keyword evidence="1" id="KW-0813">Transport</keyword>
<evidence type="ECO:0000313" key="9">
    <source>
        <dbReference type="EMBL" id="MFC4719506.1"/>
    </source>
</evidence>
<accession>A0ABV9MU15</accession>
<evidence type="ECO:0000256" key="3">
    <source>
        <dbReference type="ARBA" id="ARBA00022741"/>
    </source>
</evidence>
<evidence type="ECO:0000313" key="10">
    <source>
        <dbReference type="Proteomes" id="UP001595969"/>
    </source>
</evidence>
<keyword evidence="3" id="KW-0547">Nucleotide-binding</keyword>
<dbReference type="PROSITE" id="PS50893">
    <property type="entry name" value="ABC_TRANSPORTER_2"/>
    <property type="match status" value="1"/>
</dbReference>
<dbReference type="EMBL" id="JBHSGS010000040">
    <property type="protein sequence ID" value="MFC4719506.1"/>
    <property type="molecule type" value="Genomic_DNA"/>
</dbReference>
<keyword evidence="5" id="KW-1278">Translocase</keyword>
<keyword evidence="2" id="KW-1003">Cell membrane</keyword>
<reference evidence="10" key="1">
    <citation type="journal article" date="2019" name="Int. J. Syst. Evol. Microbiol.">
        <title>The Global Catalogue of Microorganisms (GCM) 10K type strain sequencing project: providing services to taxonomists for standard genome sequencing and annotation.</title>
        <authorList>
            <consortium name="The Broad Institute Genomics Platform"/>
            <consortium name="The Broad Institute Genome Sequencing Center for Infectious Disease"/>
            <person name="Wu L."/>
            <person name="Ma J."/>
        </authorList>
    </citation>
    <scope>NUCLEOTIDE SEQUENCE [LARGE SCALE GENOMIC DNA]</scope>
    <source>
        <strain evidence="10">CGMCC 1.19032</strain>
    </source>
</reference>
<dbReference type="Proteomes" id="UP001595969">
    <property type="component" value="Unassembled WGS sequence"/>
</dbReference>